<organism evidence="1 2">
    <name type="scientific">Corchorus olitorius</name>
    <dbReference type="NCBI Taxonomy" id="93759"/>
    <lineage>
        <taxon>Eukaryota</taxon>
        <taxon>Viridiplantae</taxon>
        <taxon>Streptophyta</taxon>
        <taxon>Embryophyta</taxon>
        <taxon>Tracheophyta</taxon>
        <taxon>Spermatophyta</taxon>
        <taxon>Magnoliopsida</taxon>
        <taxon>eudicotyledons</taxon>
        <taxon>Gunneridae</taxon>
        <taxon>Pentapetalae</taxon>
        <taxon>rosids</taxon>
        <taxon>malvids</taxon>
        <taxon>Malvales</taxon>
        <taxon>Malvaceae</taxon>
        <taxon>Grewioideae</taxon>
        <taxon>Apeibeae</taxon>
        <taxon>Corchorus</taxon>
    </lineage>
</organism>
<proteinExistence type="predicted"/>
<reference evidence="2" key="1">
    <citation type="submission" date="2013-09" db="EMBL/GenBank/DDBJ databases">
        <title>Corchorus olitorius genome sequencing.</title>
        <authorList>
            <person name="Alam M."/>
            <person name="Haque M.S."/>
            <person name="Islam M.S."/>
            <person name="Emdad E.M."/>
            <person name="Islam M.M."/>
            <person name="Ahmed B."/>
            <person name="Halim A."/>
            <person name="Hossen Q.M.M."/>
            <person name="Hossain M.Z."/>
            <person name="Ahmed R."/>
            <person name="Khan M.M."/>
            <person name="Islam R."/>
            <person name="Rashid M.M."/>
            <person name="Khan S.A."/>
            <person name="Rahman M.S."/>
            <person name="Alam M."/>
            <person name="Yahiya A.S."/>
            <person name="Khan M.S."/>
            <person name="Azam M.S."/>
            <person name="Haque T."/>
            <person name="Lashkar M.Z.H."/>
            <person name="Akhand A.I."/>
            <person name="Morshed G."/>
            <person name="Roy S."/>
            <person name="Uddin K.S."/>
            <person name="Rabeya T."/>
            <person name="Hossain A.S."/>
            <person name="Chowdhury A."/>
            <person name="Snigdha A.R."/>
            <person name="Mortoza M.S."/>
            <person name="Matin S.A."/>
            <person name="Hoque S.M.E."/>
            <person name="Islam M.K."/>
            <person name="Roy D.K."/>
            <person name="Haider R."/>
            <person name="Moosa M.M."/>
            <person name="Elias S.M."/>
            <person name="Hasan A.M."/>
            <person name="Jahan S."/>
            <person name="Shafiuddin M."/>
            <person name="Mahmood N."/>
            <person name="Shommy N.S."/>
        </authorList>
    </citation>
    <scope>NUCLEOTIDE SEQUENCE [LARGE SCALE GENOMIC DNA]</scope>
    <source>
        <strain evidence="2">cv. O-4</strain>
    </source>
</reference>
<comment type="caution">
    <text evidence="1">The sequence shown here is derived from an EMBL/GenBank/DDBJ whole genome shotgun (WGS) entry which is preliminary data.</text>
</comment>
<sequence>MTRALEAEIMEIPPSEWPQILRFYSAPSPLSICQLNFRLLNDFIFARGFSVQAQGIP</sequence>
<name>A0A1R3JVC5_9ROSI</name>
<gene>
    <name evidence="1" type="ORF">COLO4_13675</name>
</gene>
<keyword evidence="2" id="KW-1185">Reference proteome</keyword>
<protein>
    <submittedName>
        <fullName evidence="1">Uncharacterized protein</fullName>
    </submittedName>
</protein>
<dbReference type="AlphaFoldDB" id="A0A1R3JVC5"/>
<accession>A0A1R3JVC5</accession>
<evidence type="ECO:0000313" key="1">
    <source>
        <dbReference type="EMBL" id="OMO98843.1"/>
    </source>
</evidence>
<dbReference type="Proteomes" id="UP000187203">
    <property type="component" value="Unassembled WGS sequence"/>
</dbReference>
<dbReference type="EMBL" id="AWUE01015234">
    <property type="protein sequence ID" value="OMO98843.1"/>
    <property type="molecule type" value="Genomic_DNA"/>
</dbReference>
<evidence type="ECO:0000313" key="2">
    <source>
        <dbReference type="Proteomes" id="UP000187203"/>
    </source>
</evidence>